<dbReference type="RefSeq" id="WP_268186314.1">
    <property type="nucleotide sequence ID" value="NZ_CP113361.1"/>
</dbReference>
<reference evidence="2" key="1">
    <citation type="submission" date="2022-11" db="EMBL/GenBank/DDBJ databases">
        <title>Complete genome sequence of Methanogenium organophilum DSM 3596.</title>
        <authorList>
            <person name="Chen S.-C."/>
            <person name="Lai S.-J."/>
            <person name="You Y.-T."/>
        </authorList>
    </citation>
    <scope>NUCLEOTIDE SEQUENCE</scope>
    <source>
        <strain evidence="2">DSM 3596</strain>
    </source>
</reference>
<evidence type="ECO:0000256" key="1">
    <source>
        <dbReference type="SAM" id="MobiDB-lite"/>
    </source>
</evidence>
<dbReference type="EMBL" id="CP113361">
    <property type="protein sequence ID" value="WAI01100.1"/>
    <property type="molecule type" value="Genomic_DNA"/>
</dbReference>
<protein>
    <submittedName>
        <fullName evidence="2">Uncharacterized protein</fullName>
    </submittedName>
</protein>
<evidence type="ECO:0000313" key="2">
    <source>
        <dbReference type="EMBL" id="WAI01100.1"/>
    </source>
</evidence>
<proteinExistence type="predicted"/>
<dbReference type="Proteomes" id="UP001163096">
    <property type="component" value="Chromosome"/>
</dbReference>
<sequence length="73" mass="8175">MKINIELFPAQSPTDSPADNADDRGPNIGQKRAEKYADDIKRQTGRDIFISLRPGALHGSKTLLLLRYEVFFG</sequence>
<dbReference type="KEGG" id="mou:OU421_11860"/>
<gene>
    <name evidence="2" type="ORF">OU421_11860</name>
</gene>
<keyword evidence="3" id="KW-1185">Reference proteome</keyword>
<feature type="region of interest" description="Disordered" evidence="1">
    <location>
        <begin position="1"/>
        <end position="36"/>
    </location>
</feature>
<dbReference type="GeneID" id="76835808"/>
<organism evidence="2 3">
    <name type="scientific">Methanogenium organophilum</name>
    <dbReference type="NCBI Taxonomy" id="2199"/>
    <lineage>
        <taxon>Archaea</taxon>
        <taxon>Methanobacteriati</taxon>
        <taxon>Methanobacteriota</taxon>
        <taxon>Stenosarchaea group</taxon>
        <taxon>Methanomicrobia</taxon>
        <taxon>Methanomicrobiales</taxon>
        <taxon>Methanomicrobiaceae</taxon>
        <taxon>Methanogenium</taxon>
    </lineage>
</organism>
<evidence type="ECO:0000313" key="3">
    <source>
        <dbReference type="Proteomes" id="UP001163096"/>
    </source>
</evidence>
<dbReference type="AlphaFoldDB" id="A0A9X9S553"/>
<feature type="compositionally biased region" description="Basic and acidic residues" evidence="1">
    <location>
        <begin position="21"/>
        <end position="36"/>
    </location>
</feature>
<accession>A0A9X9S553</accession>
<name>A0A9X9S553_METOG</name>